<comment type="caution">
    <text evidence="1">The sequence shown here is derived from an EMBL/GenBank/DDBJ whole genome shotgun (WGS) entry which is preliminary data.</text>
</comment>
<protein>
    <submittedName>
        <fullName evidence="1">Uncharacterized protein</fullName>
    </submittedName>
</protein>
<reference evidence="1 2" key="1">
    <citation type="submission" date="2019-03" db="EMBL/GenBank/DDBJ databases">
        <title>Genomic Encyclopedia of Archaeal and Bacterial Type Strains, Phase II (KMG-II): from individual species to whole genera.</title>
        <authorList>
            <person name="Goeker M."/>
        </authorList>
    </citation>
    <scope>NUCLEOTIDE SEQUENCE [LARGE SCALE GENOMIC DNA]</scope>
    <source>
        <strain evidence="1 2">DSM 45499</strain>
    </source>
</reference>
<name>A0A4R7VDC6_9PSEU</name>
<sequence length="304" mass="33880">MGLFNRSHKPDEPADETLPELTVSAAQRLRDLVRGSMAVAGYEVTVYAGHVEDADGRQFGLGSLARRLGDPRVPAKKWPSIVDDHIRRLLASLDGPDEFDVPTDDLLQRTYLRLYEAGTLPDGDWWSYGREALPGVLELLALDLPDSVATFNDEQVAKHGLMRLRKAGLANLRREEADERATYDGVEVLVGSMFMASTVLVLRDVVLRTTGEAHLPNGVLVAVPFRHQLLYHVPRDAQVVEALNAMAGNAVAGYDMEVGPISPHVYWWHDGYFQQITRRDHEGRIEVRVEGGFGEVFTRLFPQS</sequence>
<dbReference type="AlphaFoldDB" id="A0A4R7VDC6"/>
<dbReference type="Proteomes" id="UP000294927">
    <property type="component" value="Unassembled WGS sequence"/>
</dbReference>
<dbReference type="OrthoDB" id="3812886at2"/>
<accession>A0A4R7VDC6</accession>
<dbReference type="EMBL" id="SOCP01000010">
    <property type="protein sequence ID" value="TDV47143.1"/>
    <property type="molecule type" value="Genomic_DNA"/>
</dbReference>
<dbReference type="RefSeq" id="WP_133905629.1">
    <property type="nucleotide sequence ID" value="NZ_SOCP01000010.1"/>
</dbReference>
<keyword evidence="2" id="KW-1185">Reference proteome</keyword>
<gene>
    <name evidence="1" type="ORF">CLV71_110327</name>
</gene>
<proteinExistence type="predicted"/>
<evidence type="ECO:0000313" key="2">
    <source>
        <dbReference type="Proteomes" id="UP000294927"/>
    </source>
</evidence>
<evidence type="ECO:0000313" key="1">
    <source>
        <dbReference type="EMBL" id="TDV47143.1"/>
    </source>
</evidence>
<organism evidence="1 2">
    <name type="scientific">Actinophytocola oryzae</name>
    <dbReference type="NCBI Taxonomy" id="502181"/>
    <lineage>
        <taxon>Bacteria</taxon>
        <taxon>Bacillati</taxon>
        <taxon>Actinomycetota</taxon>
        <taxon>Actinomycetes</taxon>
        <taxon>Pseudonocardiales</taxon>
        <taxon>Pseudonocardiaceae</taxon>
    </lineage>
</organism>